<dbReference type="InterPro" id="IPR015927">
    <property type="entry name" value="Peptidase_S24_S26A/B/C"/>
</dbReference>
<evidence type="ECO:0000313" key="10">
    <source>
        <dbReference type="Proteomes" id="UP000177040"/>
    </source>
</evidence>
<proteinExistence type="inferred from homology"/>
<keyword evidence="3 7" id="KW-0378">Hydrolase</keyword>
<dbReference type="GO" id="GO:0006355">
    <property type="term" value="P:regulation of DNA-templated transcription"/>
    <property type="evidence" value="ECO:0007669"/>
    <property type="project" value="InterPro"/>
</dbReference>
<organism evidence="9 10">
    <name type="scientific">Candidatus Magasanikbacteria bacterium RIFCSPLOWO2_01_FULL_40_15</name>
    <dbReference type="NCBI Taxonomy" id="1798686"/>
    <lineage>
        <taxon>Bacteria</taxon>
        <taxon>Candidatus Magasanikiibacteriota</taxon>
    </lineage>
</organism>
<evidence type="ECO:0000256" key="2">
    <source>
        <dbReference type="ARBA" id="ARBA00022763"/>
    </source>
</evidence>
<reference evidence="9 10" key="1">
    <citation type="journal article" date="2016" name="Nat. Commun.">
        <title>Thousands of microbial genomes shed light on interconnected biogeochemical processes in an aquifer system.</title>
        <authorList>
            <person name="Anantharaman K."/>
            <person name="Brown C.T."/>
            <person name="Hug L.A."/>
            <person name="Sharon I."/>
            <person name="Castelle C.J."/>
            <person name="Probst A.J."/>
            <person name="Thomas B.C."/>
            <person name="Singh A."/>
            <person name="Wilkins M.J."/>
            <person name="Karaoz U."/>
            <person name="Brodie E.L."/>
            <person name="Williams K.H."/>
            <person name="Hubbard S.S."/>
            <person name="Banfield J.F."/>
        </authorList>
    </citation>
    <scope>NUCLEOTIDE SEQUENCE [LARGE SCALE GENOMIC DNA]</scope>
</reference>
<evidence type="ECO:0000256" key="4">
    <source>
        <dbReference type="ARBA" id="ARBA00022813"/>
    </source>
</evidence>
<dbReference type="GO" id="GO:0016787">
    <property type="term" value="F:hydrolase activity"/>
    <property type="evidence" value="ECO:0007669"/>
    <property type="project" value="UniProtKB-KW"/>
</dbReference>
<comment type="similarity">
    <text evidence="1 7">Belongs to the peptidase S24 family.</text>
</comment>
<keyword evidence="5" id="KW-0234">DNA repair</keyword>
<accession>A0A1F6N322</accession>
<dbReference type="EMBL" id="MFQH01000015">
    <property type="protein sequence ID" value="OGH78272.1"/>
    <property type="molecule type" value="Genomic_DNA"/>
</dbReference>
<dbReference type="InterPro" id="IPR039418">
    <property type="entry name" value="LexA-like"/>
</dbReference>
<dbReference type="CDD" id="cd06529">
    <property type="entry name" value="S24_LexA-like"/>
    <property type="match status" value="1"/>
</dbReference>
<evidence type="ECO:0000256" key="7">
    <source>
        <dbReference type="RuleBase" id="RU003991"/>
    </source>
</evidence>
<dbReference type="Pfam" id="PF00717">
    <property type="entry name" value="Peptidase_S24"/>
    <property type="match status" value="1"/>
</dbReference>
<evidence type="ECO:0000313" key="9">
    <source>
        <dbReference type="EMBL" id="OGH78272.1"/>
    </source>
</evidence>
<dbReference type="InterPro" id="IPR006197">
    <property type="entry name" value="Peptidase_S24_LexA"/>
</dbReference>
<keyword evidence="4 7" id="KW-0068">Autocatalytic cleavage</keyword>
<dbReference type="Gene3D" id="2.10.109.10">
    <property type="entry name" value="Umud Fragment, subunit A"/>
    <property type="match status" value="1"/>
</dbReference>
<dbReference type="InterPro" id="IPR036388">
    <property type="entry name" value="WH-like_DNA-bd_sf"/>
</dbReference>
<name>A0A1F6N322_9BACT</name>
<evidence type="ECO:0000256" key="6">
    <source>
        <dbReference type="ARBA" id="ARBA00023236"/>
    </source>
</evidence>
<dbReference type="SUPFAM" id="SSF51306">
    <property type="entry name" value="LexA/Signal peptidase"/>
    <property type="match status" value="1"/>
</dbReference>
<dbReference type="InterPro" id="IPR050077">
    <property type="entry name" value="LexA_repressor"/>
</dbReference>
<evidence type="ECO:0000256" key="3">
    <source>
        <dbReference type="ARBA" id="ARBA00022801"/>
    </source>
</evidence>
<dbReference type="InterPro" id="IPR036286">
    <property type="entry name" value="LexA/Signal_pep-like_sf"/>
</dbReference>
<keyword evidence="2" id="KW-0227">DNA damage</keyword>
<dbReference type="PANTHER" id="PTHR33516">
    <property type="entry name" value="LEXA REPRESSOR"/>
    <property type="match status" value="1"/>
</dbReference>
<feature type="domain" description="Peptidase S24/S26A/S26B/S26C" evidence="8">
    <location>
        <begin position="72"/>
        <end position="185"/>
    </location>
</feature>
<sequence>MSHTYDARKKKLINYFHKFKHLPTYDEMVKLFDLKSKGSLHRYVQKFIEEGILEKGSTGKLMPTERLYGLRVLGTVQAGFPTTAEEEVETSTVSLDRWLIEHPESSYMLTVSGDSMIDAGIMQGDMVIVDRKRNPKTGDIVVAEVDHDWTMKYYIKRGERTILRPANKNYPDIHPRQELHIAGVVSSVIRKYV</sequence>
<evidence type="ECO:0000256" key="1">
    <source>
        <dbReference type="ARBA" id="ARBA00007484"/>
    </source>
</evidence>
<keyword evidence="6" id="KW-0742">SOS response</keyword>
<evidence type="ECO:0000259" key="8">
    <source>
        <dbReference type="Pfam" id="PF00717"/>
    </source>
</evidence>
<dbReference type="PRINTS" id="PR00726">
    <property type="entry name" value="LEXASERPTASE"/>
</dbReference>
<protein>
    <recommendedName>
        <fullName evidence="8">Peptidase S24/S26A/S26B/S26C domain-containing protein</fullName>
    </recommendedName>
</protein>
<dbReference type="Gene3D" id="1.10.10.10">
    <property type="entry name" value="Winged helix-like DNA-binding domain superfamily/Winged helix DNA-binding domain"/>
    <property type="match status" value="1"/>
</dbReference>
<comment type="caution">
    <text evidence="9">The sequence shown here is derived from an EMBL/GenBank/DDBJ whole genome shotgun (WGS) entry which is preliminary data.</text>
</comment>
<dbReference type="GO" id="GO:0003677">
    <property type="term" value="F:DNA binding"/>
    <property type="evidence" value="ECO:0007669"/>
    <property type="project" value="InterPro"/>
</dbReference>
<dbReference type="Proteomes" id="UP000177040">
    <property type="component" value="Unassembled WGS sequence"/>
</dbReference>
<dbReference type="GO" id="GO:0009432">
    <property type="term" value="P:SOS response"/>
    <property type="evidence" value="ECO:0007669"/>
    <property type="project" value="UniProtKB-KW"/>
</dbReference>
<gene>
    <name evidence="9" type="ORF">A2983_02360</name>
</gene>
<evidence type="ECO:0000256" key="5">
    <source>
        <dbReference type="ARBA" id="ARBA00023204"/>
    </source>
</evidence>
<dbReference type="PANTHER" id="PTHR33516:SF2">
    <property type="entry name" value="LEXA REPRESSOR-RELATED"/>
    <property type="match status" value="1"/>
</dbReference>
<dbReference type="AlphaFoldDB" id="A0A1F6N322"/>
<dbReference type="GO" id="GO:0006281">
    <property type="term" value="P:DNA repair"/>
    <property type="evidence" value="ECO:0007669"/>
    <property type="project" value="UniProtKB-KW"/>
</dbReference>